<feature type="transmembrane region" description="Helical" evidence="1">
    <location>
        <begin position="59"/>
        <end position="80"/>
    </location>
</feature>
<evidence type="ECO:0000313" key="2">
    <source>
        <dbReference type="EMBL" id="KKP72232.1"/>
    </source>
</evidence>
<dbReference type="AlphaFoldDB" id="A0A0G0EYI2"/>
<keyword evidence="1" id="KW-0472">Membrane</keyword>
<feature type="transmembrane region" description="Helical" evidence="1">
    <location>
        <begin position="6"/>
        <end position="23"/>
    </location>
</feature>
<protein>
    <submittedName>
        <fullName evidence="2">Uncharacterized protein</fullName>
    </submittedName>
</protein>
<evidence type="ECO:0000313" key="3">
    <source>
        <dbReference type="Proteomes" id="UP000034457"/>
    </source>
</evidence>
<gene>
    <name evidence="2" type="ORF">UR68_C0019G0002</name>
</gene>
<evidence type="ECO:0000256" key="1">
    <source>
        <dbReference type="SAM" id="Phobius"/>
    </source>
</evidence>
<proteinExistence type="predicted"/>
<keyword evidence="1" id="KW-1133">Transmembrane helix</keyword>
<dbReference type="EMBL" id="LBQC01000019">
    <property type="protein sequence ID" value="KKP72232.1"/>
    <property type="molecule type" value="Genomic_DNA"/>
</dbReference>
<sequence>MFFKQILGGITVLLAIISYIPYLKNTISGKTRPHAFSWLIWLILTTVGFFIQISNGAGAGAWFNGLMIIICAVIMTFGFIKGRKEIVFIDGICMALAFIAIYYWLIIKEPTLSLILVIVADALGMIPTIRKPYIHPYSETLETYAINAFRITIAIFALEKFSFLTASYHVYMILATILMVSLLTLRRKYSKI</sequence>
<dbReference type="STRING" id="1618478.UR68_C0019G0002"/>
<feature type="transmembrane region" description="Helical" evidence="1">
    <location>
        <begin position="164"/>
        <end position="185"/>
    </location>
</feature>
<organism evidence="2 3">
    <name type="scientific">Candidatus Roizmanbacteria bacterium GW2011_GWA2_35_19</name>
    <dbReference type="NCBI Taxonomy" id="1618478"/>
    <lineage>
        <taxon>Bacteria</taxon>
        <taxon>Candidatus Roizmaniibacteriota</taxon>
    </lineage>
</organism>
<feature type="transmembrane region" description="Helical" evidence="1">
    <location>
        <begin position="35"/>
        <end position="53"/>
    </location>
</feature>
<accession>A0A0G0EYI2</accession>
<feature type="transmembrane region" description="Helical" evidence="1">
    <location>
        <begin position="87"/>
        <end position="105"/>
    </location>
</feature>
<dbReference type="Proteomes" id="UP000034457">
    <property type="component" value="Unassembled WGS sequence"/>
</dbReference>
<name>A0A0G0EYI2_9BACT</name>
<reference evidence="2 3" key="1">
    <citation type="journal article" date="2015" name="Nature">
        <title>rRNA introns, odd ribosomes, and small enigmatic genomes across a large radiation of phyla.</title>
        <authorList>
            <person name="Brown C.T."/>
            <person name="Hug L.A."/>
            <person name="Thomas B.C."/>
            <person name="Sharon I."/>
            <person name="Castelle C.J."/>
            <person name="Singh A."/>
            <person name="Wilkins M.J."/>
            <person name="Williams K.H."/>
            <person name="Banfield J.F."/>
        </authorList>
    </citation>
    <scope>NUCLEOTIDE SEQUENCE [LARGE SCALE GENOMIC DNA]</scope>
</reference>
<keyword evidence="1" id="KW-0812">Transmembrane</keyword>
<comment type="caution">
    <text evidence="2">The sequence shown here is derived from an EMBL/GenBank/DDBJ whole genome shotgun (WGS) entry which is preliminary data.</text>
</comment>